<gene>
    <name evidence="1" type="ORF">F0P96_00215</name>
</gene>
<proteinExistence type="predicted"/>
<keyword evidence="2" id="KW-1185">Reference proteome</keyword>
<dbReference type="RefSeq" id="WP_151076744.1">
    <property type="nucleotide sequence ID" value="NZ_CP047647.1"/>
</dbReference>
<name>A0A7L4ZY40_9BACT</name>
<evidence type="ECO:0000313" key="1">
    <source>
        <dbReference type="EMBL" id="KAA9339096.1"/>
    </source>
</evidence>
<dbReference type="AlphaFoldDB" id="A0A7L4ZY40"/>
<comment type="caution">
    <text evidence="1">The sequence shown here is derived from an EMBL/GenBank/DDBJ whole genome shotgun (WGS) entry which is preliminary data.</text>
</comment>
<protein>
    <submittedName>
        <fullName evidence="1">Uncharacterized protein</fullName>
    </submittedName>
</protein>
<accession>A0A7L4ZY40</accession>
<organism evidence="1 2">
    <name type="scientific">Hymenobacter busanensis</name>
    <dbReference type="NCBI Taxonomy" id="2607656"/>
    <lineage>
        <taxon>Bacteria</taxon>
        <taxon>Pseudomonadati</taxon>
        <taxon>Bacteroidota</taxon>
        <taxon>Cytophagia</taxon>
        <taxon>Cytophagales</taxon>
        <taxon>Hymenobacteraceae</taxon>
        <taxon>Hymenobacter</taxon>
    </lineage>
</organism>
<evidence type="ECO:0000313" key="2">
    <source>
        <dbReference type="Proteomes" id="UP000326380"/>
    </source>
</evidence>
<reference evidence="1 2" key="1">
    <citation type="submission" date="2019-09" db="EMBL/GenBank/DDBJ databases">
        <title>Genome sequence of Hymenobacter sp. M3.</title>
        <authorList>
            <person name="Srinivasan S."/>
        </authorList>
    </citation>
    <scope>NUCLEOTIDE SEQUENCE [LARGE SCALE GENOMIC DNA]</scope>
    <source>
        <strain evidence="1 2">M3</strain>
    </source>
</reference>
<sequence length="176" mass="19813">MKLLFLLLTFFAALFTPPASHQPYAVPALRRQFHEAATDETAGRRFHQLMSQYTERDAVVLAYKAASEAIMAKHTGGLFDKMDRVKAASRQFDEAVSLAPQQPEVRFLRFSIESNLPGFLGASKHVDEDRAFLVKTALQHPKSGLDAEAFDVMRDFLIARNHVSPDEAQLLRRIAQ</sequence>
<dbReference type="Proteomes" id="UP000326380">
    <property type="component" value="Unassembled WGS sequence"/>
</dbReference>
<dbReference type="EMBL" id="VTWU01000001">
    <property type="protein sequence ID" value="KAA9339096.1"/>
    <property type="molecule type" value="Genomic_DNA"/>
</dbReference>